<evidence type="ECO:0000313" key="1">
    <source>
        <dbReference type="EMBL" id="AMR80272.1"/>
    </source>
</evidence>
<dbReference type="KEGG" id="cnan:A2G96_09600"/>
<dbReference type="AlphaFoldDB" id="A0A142JQB0"/>
<proteinExistence type="predicted"/>
<gene>
    <name evidence="1" type="ORF">A2G96_09600</name>
</gene>
<dbReference type="OrthoDB" id="9156586at2"/>
<protein>
    <submittedName>
        <fullName evidence="1">Uncharacterized protein</fullName>
    </submittedName>
</protein>
<keyword evidence="2" id="KW-1185">Reference proteome</keyword>
<sequence>MQVEKQIQEADGSAWTALVRVQGVLYVASYVANRLSVRLGPYKHAPRRPRWAEEHVKRWAEQQIASLPADWICKHRELYE</sequence>
<evidence type="ECO:0000313" key="2">
    <source>
        <dbReference type="Proteomes" id="UP000075238"/>
    </source>
</evidence>
<organism evidence="1 2">
    <name type="scientific">Cupriavidus nantongensis</name>
    <dbReference type="NCBI Taxonomy" id="1796606"/>
    <lineage>
        <taxon>Bacteria</taxon>
        <taxon>Pseudomonadati</taxon>
        <taxon>Pseudomonadota</taxon>
        <taxon>Betaproteobacteria</taxon>
        <taxon>Burkholderiales</taxon>
        <taxon>Burkholderiaceae</taxon>
        <taxon>Cupriavidus</taxon>
    </lineage>
</organism>
<dbReference type="EMBL" id="CP014844">
    <property type="protein sequence ID" value="AMR80272.1"/>
    <property type="molecule type" value="Genomic_DNA"/>
</dbReference>
<dbReference type="Proteomes" id="UP000075238">
    <property type="component" value="Chromosome 1"/>
</dbReference>
<accession>A0A142JQB0</accession>
<dbReference type="STRING" id="1796606.A2G96_09600"/>
<reference evidence="1 2" key="1">
    <citation type="submission" date="2016-03" db="EMBL/GenBank/DDBJ databases">
        <title>Complete genome sequence of a novel chlorpyrifos degrading bacterium, Cupriavidus nantongensis sp. X1.</title>
        <authorList>
            <person name="Fang L."/>
        </authorList>
    </citation>
    <scope>NUCLEOTIDE SEQUENCE [LARGE SCALE GENOMIC DNA]</scope>
    <source>
        <strain evidence="1 2">X1</strain>
    </source>
</reference>
<name>A0A142JQB0_9BURK</name>